<comment type="caution">
    <text evidence="1">The sequence shown here is derived from an EMBL/GenBank/DDBJ whole genome shotgun (WGS) entry which is preliminary data.</text>
</comment>
<gene>
    <name evidence="1" type="ORF">LCGC14_2417220</name>
</gene>
<name>A0A0F9EK53_9ZZZZ</name>
<accession>A0A0F9EK53</accession>
<sequence>MLKTKLEWEFSKVLCGLGFPRSDKIRDSMVAKCFQIHHILRENSKCNTVESLTPIIIYIYLTLQNFRINKSNLISVSLISHSELYNFLYQLNNHICRFYS</sequence>
<dbReference type="AlphaFoldDB" id="A0A0F9EK53"/>
<dbReference type="EMBL" id="LAZR01036666">
    <property type="protein sequence ID" value="KKL24248.1"/>
    <property type="molecule type" value="Genomic_DNA"/>
</dbReference>
<organism evidence="1">
    <name type="scientific">marine sediment metagenome</name>
    <dbReference type="NCBI Taxonomy" id="412755"/>
    <lineage>
        <taxon>unclassified sequences</taxon>
        <taxon>metagenomes</taxon>
        <taxon>ecological metagenomes</taxon>
    </lineage>
</organism>
<protein>
    <submittedName>
        <fullName evidence="1">Uncharacterized protein</fullName>
    </submittedName>
</protein>
<evidence type="ECO:0000313" key="1">
    <source>
        <dbReference type="EMBL" id="KKL24248.1"/>
    </source>
</evidence>
<proteinExistence type="predicted"/>
<reference evidence="1" key="1">
    <citation type="journal article" date="2015" name="Nature">
        <title>Complex archaea that bridge the gap between prokaryotes and eukaryotes.</title>
        <authorList>
            <person name="Spang A."/>
            <person name="Saw J.H."/>
            <person name="Jorgensen S.L."/>
            <person name="Zaremba-Niedzwiedzka K."/>
            <person name="Martijn J."/>
            <person name="Lind A.E."/>
            <person name="van Eijk R."/>
            <person name="Schleper C."/>
            <person name="Guy L."/>
            <person name="Ettema T.J."/>
        </authorList>
    </citation>
    <scope>NUCLEOTIDE SEQUENCE</scope>
</reference>